<dbReference type="PANTHER" id="PTHR31118:SF32">
    <property type="entry name" value="KYNURENINE FORMAMIDASE"/>
    <property type="match status" value="1"/>
</dbReference>
<dbReference type="GO" id="GO:0046872">
    <property type="term" value="F:metal ion binding"/>
    <property type="evidence" value="ECO:0007669"/>
    <property type="project" value="UniProtKB-KW"/>
</dbReference>
<comment type="catalytic activity">
    <reaction evidence="10">
        <text>N-formyl-L-kynurenine + H2O = L-kynurenine + formate + H(+)</text>
        <dbReference type="Rhea" id="RHEA:13009"/>
        <dbReference type="ChEBI" id="CHEBI:15377"/>
        <dbReference type="ChEBI" id="CHEBI:15378"/>
        <dbReference type="ChEBI" id="CHEBI:15740"/>
        <dbReference type="ChEBI" id="CHEBI:57959"/>
        <dbReference type="ChEBI" id="CHEBI:58629"/>
        <dbReference type="EC" id="3.5.1.9"/>
    </reaction>
</comment>
<evidence type="ECO:0000256" key="4">
    <source>
        <dbReference type="ARBA" id="ARBA00012930"/>
    </source>
</evidence>
<reference evidence="12 13" key="1">
    <citation type="submission" date="2017-03" db="EMBL/GenBank/DDBJ databases">
        <title>Genome sequence of Clostridium oryzae DSM 28571.</title>
        <authorList>
            <person name="Poehlein A."/>
            <person name="Daniel R."/>
        </authorList>
    </citation>
    <scope>NUCLEOTIDE SEQUENCE [LARGE SCALE GENOMIC DNA]</scope>
    <source>
        <strain evidence="12 13">DSM 28571</strain>
    </source>
</reference>
<dbReference type="GO" id="GO:0019441">
    <property type="term" value="P:L-tryptophan catabolic process to kynurenine"/>
    <property type="evidence" value="ECO:0007669"/>
    <property type="project" value="InterPro"/>
</dbReference>
<evidence type="ECO:0000256" key="11">
    <source>
        <dbReference type="ARBA" id="ARBA00060547"/>
    </source>
</evidence>
<evidence type="ECO:0000256" key="1">
    <source>
        <dbReference type="ARBA" id="ARBA00001947"/>
    </source>
</evidence>
<evidence type="ECO:0000313" key="12">
    <source>
        <dbReference type="EMBL" id="OPJ56158.1"/>
    </source>
</evidence>
<dbReference type="InterPro" id="IPR007325">
    <property type="entry name" value="KFase/CYL"/>
</dbReference>
<name>A0A1V4I845_9CLOT</name>
<dbReference type="OrthoDB" id="9796085at2"/>
<keyword evidence="8" id="KW-0862">Zinc</keyword>
<dbReference type="Proteomes" id="UP000190080">
    <property type="component" value="Unassembled WGS sequence"/>
</dbReference>
<evidence type="ECO:0000256" key="3">
    <source>
        <dbReference type="ARBA" id="ARBA00011738"/>
    </source>
</evidence>
<comment type="function">
    <text evidence="2">Catalyzes the hydrolysis of N-formyl-L-kynurenine to L-kynurenine, the second step in the kynurenine pathway of tryptophan degradation.</text>
</comment>
<dbReference type="EC" id="3.5.1.9" evidence="4"/>
<comment type="pathway">
    <text evidence="11">Amino-acid degradation; L-tryptophan degradation via kynurenine pathway; L-kynurenine from L-tryptophan: step 2/2.</text>
</comment>
<organism evidence="12 13">
    <name type="scientific">Clostridium oryzae</name>
    <dbReference type="NCBI Taxonomy" id="1450648"/>
    <lineage>
        <taxon>Bacteria</taxon>
        <taxon>Bacillati</taxon>
        <taxon>Bacillota</taxon>
        <taxon>Clostridia</taxon>
        <taxon>Eubacteriales</taxon>
        <taxon>Clostridiaceae</taxon>
        <taxon>Clostridium</taxon>
    </lineage>
</organism>
<evidence type="ECO:0000313" key="13">
    <source>
        <dbReference type="Proteomes" id="UP000190080"/>
    </source>
</evidence>
<comment type="caution">
    <text evidence="12">The sequence shown here is derived from an EMBL/GenBank/DDBJ whole genome shotgun (WGS) entry which is preliminary data.</text>
</comment>
<dbReference type="SUPFAM" id="SSF102198">
    <property type="entry name" value="Putative cyclase"/>
    <property type="match status" value="1"/>
</dbReference>
<dbReference type="AlphaFoldDB" id="A0A1V4I845"/>
<evidence type="ECO:0000256" key="2">
    <source>
        <dbReference type="ARBA" id="ARBA00002204"/>
    </source>
</evidence>
<dbReference type="FunFam" id="3.50.30.50:FF:000001">
    <property type="entry name" value="Kynurenine formamidase"/>
    <property type="match status" value="1"/>
</dbReference>
<evidence type="ECO:0000256" key="8">
    <source>
        <dbReference type="ARBA" id="ARBA00022833"/>
    </source>
</evidence>
<gene>
    <name evidence="12" type="primary">kynB</name>
    <name evidence="12" type="ORF">CLORY_43060</name>
</gene>
<evidence type="ECO:0000256" key="10">
    <source>
        <dbReference type="ARBA" id="ARBA00048496"/>
    </source>
</evidence>
<dbReference type="InterPro" id="IPR037175">
    <property type="entry name" value="KFase_sf"/>
</dbReference>
<evidence type="ECO:0000256" key="9">
    <source>
        <dbReference type="ARBA" id="ARBA00023079"/>
    </source>
</evidence>
<dbReference type="STRING" id="1450648.CLORY_43060"/>
<dbReference type="Gene3D" id="3.50.30.50">
    <property type="entry name" value="Putative cyclase"/>
    <property type="match status" value="1"/>
</dbReference>
<dbReference type="Pfam" id="PF04199">
    <property type="entry name" value="Cyclase"/>
    <property type="match status" value="1"/>
</dbReference>
<keyword evidence="7 12" id="KW-0378">Hydrolase</keyword>
<protein>
    <recommendedName>
        <fullName evidence="5">Kynurenine formamidase</fullName>
        <ecNumber evidence="4">3.5.1.9</ecNumber>
    </recommendedName>
</protein>
<evidence type="ECO:0000256" key="7">
    <source>
        <dbReference type="ARBA" id="ARBA00022801"/>
    </source>
</evidence>
<dbReference type="PANTHER" id="PTHR31118">
    <property type="entry name" value="CYCLASE-LIKE PROTEIN 2"/>
    <property type="match status" value="1"/>
</dbReference>
<keyword evidence="13" id="KW-1185">Reference proteome</keyword>
<comment type="subunit">
    <text evidence="3">Homodimer.</text>
</comment>
<dbReference type="EMBL" id="MZGV01000099">
    <property type="protein sequence ID" value="OPJ56158.1"/>
    <property type="molecule type" value="Genomic_DNA"/>
</dbReference>
<proteinExistence type="predicted"/>
<sequence>MKIYDISMLIHDDMPVYNNIEDKKTKIQNVANYSNASHYESRIYMDIHCGTHFDAPLHMLENGESIEKFDLSKGITICKVFDLSNVEDSIKRQDIEQLDIKEGDFILFKTKNSLTETFEANFIFVEKNAAEFLMNKGVKGVGIDGLGIERSQPEHETHKLLLGSGIEVLEGLRLKDIKQGRYTLVALPLKIKGTEGAPARAVLLEYDEEIVN</sequence>
<dbReference type="RefSeq" id="WP_079428395.1">
    <property type="nucleotide sequence ID" value="NZ_MZGV01000099.1"/>
</dbReference>
<keyword evidence="9" id="KW-0823">Tryptophan catabolism</keyword>
<keyword evidence="6" id="KW-0479">Metal-binding</keyword>
<dbReference type="GO" id="GO:0004061">
    <property type="term" value="F:arylformamidase activity"/>
    <property type="evidence" value="ECO:0007669"/>
    <property type="project" value="UniProtKB-EC"/>
</dbReference>
<accession>A0A1V4I845</accession>
<comment type="cofactor">
    <cofactor evidence="1">
        <name>Zn(2+)</name>
        <dbReference type="ChEBI" id="CHEBI:29105"/>
    </cofactor>
</comment>
<evidence type="ECO:0000256" key="5">
    <source>
        <dbReference type="ARBA" id="ARBA00014889"/>
    </source>
</evidence>
<evidence type="ECO:0000256" key="6">
    <source>
        <dbReference type="ARBA" id="ARBA00022723"/>
    </source>
</evidence>